<protein>
    <submittedName>
        <fullName evidence="2">Uncharacterized protein</fullName>
    </submittedName>
</protein>
<evidence type="ECO:0000313" key="3">
    <source>
        <dbReference type="Proteomes" id="UP000472241"/>
    </source>
</evidence>
<proteinExistence type="predicted"/>
<sequence length="123" mass="13274">MDWGKTLSSEQPRAVDLAFLRLVSRPTQIQAAEERQRNPGARLRPGHQVGEPDWGPGAEEGRPGSARSRVPKLRGGEGSLHCQWIGTGWARHADPMGSAPAFSLTAAFTLLSPPFPSPPRLTS</sequence>
<accession>A0A667FZ23</accession>
<evidence type="ECO:0000313" key="2">
    <source>
        <dbReference type="Ensembl" id="ENSLCNP00005006044.1"/>
    </source>
</evidence>
<dbReference type="Proteomes" id="UP000472241">
    <property type="component" value="Unplaced"/>
</dbReference>
<organism evidence="2 3">
    <name type="scientific">Lynx canadensis</name>
    <name type="common">Canada lynx</name>
    <name type="synonym">Felis canadensis</name>
    <dbReference type="NCBI Taxonomy" id="61383"/>
    <lineage>
        <taxon>Eukaryota</taxon>
        <taxon>Metazoa</taxon>
        <taxon>Chordata</taxon>
        <taxon>Craniata</taxon>
        <taxon>Vertebrata</taxon>
        <taxon>Euteleostomi</taxon>
        <taxon>Mammalia</taxon>
        <taxon>Eutheria</taxon>
        <taxon>Laurasiatheria</taxon>
        <taxon>Carnivora</taxon>
        <taxon>Feliformia</taxon>
        <taxon>Felidae</taxon>
        <taxon>Felinae</taxon>
        <taxon>Lynx</taxon>
    </lineage>
</organism>
<evidence type="ECO:0000256" key="1">
    <source>
        <dbReference type="SAM" id="MobiDB-lite"/>
    </source>
</evidence>
<keyword evidence="3" id="KW-1185">Reference proteome</keyword>
<reference evidence="2" key="2">
    <citation type="submission" date="2025-09" db="UniProtKB">
        <authorList>
            <consortium name="Ensembl"/>
        </authorList>
    </citation>
    <scope>IDENTIFICATION</scope>
</reference>
<dbReference type="AlphaFoldDB" id="A0A667FZ23"/>
<feature type="region of interest" description="Disordered" evidence="1">
    <location>
        <begin position="30"/>
        <end position="77"/>
    </location>
</feature>
<reference evidence="2" key="1">
    <citation type="submission" date="2025-08" db="UniProtKB">
        <authorList>
            <consortium name="Ensembl"/>
        </authorList>
    </citation>
    <scope>IDENTIFICATION</scope>
</reference>
<dbReference type="Ensembl" id="ENSLCNT00005006808.1">
    <property type="protein sequence ID" value="ENSLCNP00005006044.1"/>
    <property type="gene ID" value="ENSLCNG00005004042.1"/>
</dbReference>
<name>A0A667FZ23_LYNCA</name>